<dbReference type="Pfam" id="PF00441">
    <property type="entry name" value="Acyl-CoA_dh_1"/>
    <property type="match status" value="1"/>
</dbReference>
<evidence type="ECO:0000256" key="1">
    <source>
        <dbReference type="ARBA" id="ARBA00001974"/>
    </source>
</evidence>
<dbReference type="InterPro" id="IPR009075">
    <property type="entry name" value="AcylCo_DH/oxidase_C"/>
</dbReference>
<feature type="domain" description="Acyl-CoA dehydrogenase/oxidase N-terminal" evidence="9">
    <location>
        <begin position="31"/>
        <end position="146"/>
    </location>
</feature>
<evidence type="ECO:0000313" key="11">
    <source>
        <dbReference type="EMBL" id="KAA5608495.1"/>
    </source>
</evidence>
<dbReference type="Proteomes" id="UP000325255">
    <property type="component" value="Unassembled WGS sequence"/>
</dbReference>
<dbReference type="InterPro" id="IPR036250">
    <property type="entry name" value="AcylCo_DH-like_C"/>
</dbReference>
<dbReference type="GO" id="GO:0050660">
    <property type="term" value="F:flavin adenine dinucleotide binding"/>
    <property type="evidence" value="ECO:0007669"/>
    <property type="project" value="InterPro"/>
</dbReference>
<evidence type="ECO:0000259" key="9">
    <source>
        <dbReference type="Pfam" id="PF02771"/>
    </source>
</evidence>
<dbReference type="InterPro" id="IPR037069">
    <property type="entry name" value="AcylCoA_DH/ox_N_sf"/>
</dbReference>
<dbReference type="InterPro" id="IPR025878">
    <property type="entry name" value="Acyl-CoA_dh-like_C_dom"/>
</dbReference>
<reference evidence="11 12" key="1">
    <citation type="submission" date="2019-09" db="EMBL/GenBank/DDBJ databases">
        <title>Genome sequence of Rhodovastum atsumiense, a diverse member of the Acetobacteraceae family of non-sulfur purple photosynthetic bacteria.</title>
        <authorList>
            <person name="Meyer T."/>
            <person name="Kyndt J."/>
        </authorList>
    </citation>
    <scope>NUCLEOTIDE SEQUENCE [LARGE SCALE GENOMIC DNA]</scope>
    <source>
        <strain evidence="11 12">DSM 21279</strain>
    </source>
</reference>
<gene>
    <name evidence="11" type="ORF">F1189_28855</name>
</gene>
<evidence type="ECO:0000256" key="4">
    <source>
        <dbReference type="ARBA" id="ARBA00022827"/>
    </source>
</evidence>
<dbReference type="PROSITE" id="PS00072">
    <property type="entry name" value="ACYL_COA_DH_1"/>
    <property type="match status" value="1"/>
</dbReference>
<dbReference type="OrthoDB" id="5510711at2"/>
<protein>
    <submittedName>
        <fullName evidence="11">Acyl-CoA dehydrogenase</fullName>
    </submittedName>
</protein>
<dbReference type="Pfam" id="PF02771">
    <property type="entry name" value="Acyl-CoA_dh_N"/>
    <property type="match status" value="1"/>
</dbReference>
<keyword evidence="3 6" id="KW-0285">Flavoprotein</keyword>
<dbReference type="InterPro" id="IPR006089">
    <property type="entry name" value="Acyl-CoA_DH_CS"/>
</dbReference>
<dbReference type="InterPro" id="IPR006091">
    <property type="entry name" value="Acyl-CoA_Oxase/DH_mid-dom"/>
</dbReference>
<name>A0A5M6ILJ9_9PROT</name>
<evidence type="ECO:0000259" key="8">
    <source>
        <dbReference type="Pfam" id="PF02770"/>
    </source>
</evidence>
<dbReference type="InterPro" id="IPR046373">
    <property type="entry name" value="Acyl-CoA_Oxase/DH_mid-dom_sf"/>
</dbReference>
<dbReference type="Pfam" id="PF02770">
    <property type="entry name" value="Acyl-CoA_dh_M"/>
    <property type="match status" value="1"/>
</dbReference>
<dbReference type="InterPro" id="IPR013786">
    <property type="entry name" value="AcylCoA_DH/ox_N"/>
</dbReference>
<evidence type="ECO:0000313" key="12">
    <source>
        <dbReference type="Proteomes" id="UP000325255"/>
    </source>
</evidence>
<evidence type="ECO:0000259" key="10">
    <source>
        <dbReference type="Pfam" id="PF12806"/>
    </source>
</evidence>
<keyword evidence="5 6" id="KW-0560">Oxidoreductase</keyword>
<dbReference type="RefSeq" id="WP_150045333.1">
    <property type="nucleotide sequence ID" value="NZ_OW485601.1"/>
</dbReference>
<evidence type="ECO:0000256" key="5">
    <source>
        <dbReference type="ARBA" id="ARBA00023002"/>
    </source>
</evidence>
<organism evidence="11 12">
    <name type="scientific">Rhodovastum atsumiense</name>
    <dbReference type="NCBI Taxonomy" id="504468"/>
    <lineage>
        <taxon>Bacteria</taxon>
        <taxon>Pseudomonadati</taxon>
        <taxon>Pseudomonadota</taxon>
        <taxon>Alphaproteobacteria</taxon>
        <taxon>Acetobacterales</taxon>
        <taxon>Acetobacteraceae</taxon>
        <taxon>Rhodovastum</taxon>
    </lineage>
</organism>
<dbReference type="Gene3D" id="2.40.110.10">
    <property type="entry name" value="Butyryl-CoA Dehydrogenase, subunit A, domain 2"/>
    <property type="match status" value="1"/>
</dbReference>
<comment type="caution">
    <text evidence="11">The sequence shown here is derived from an EMBL/GenBank/DDBJ whole genome shotgun (WGS) entry which is preliminary data.</text>
</comment>
<dbReference type="Gene3D" id="1.20.140.10">
    <property type="entry name" value="Butyryl-CoA Dehydrogenase, subunit A, domain 3"/>
    <property type="match status" value="1"/>
</dbReference>
<evidence type="ECO:0000256" key="2">
    <source>
        <dbReference type="ARBA" id="ARBA00009347"/>
    </source>
</evidence>
<accession>A0A5M6ILJ9</accession>
<dbReference type="InterPro" id="IPR052166">
    <property type="entry name" value="Diverse_Acyl-CoA_DH"/>
</dbReference>
<dbReference type="SUPFAM" id="SSF47203">
    <property type="entry name" value="Acyl-CoA dehydrogenase C-terminal domain-like"/>
    <property type="match status" value="1"/>
</dbReference>
<comment type="similarity">
    <text evidence="2 6">Belongs to the acyl-CoA dehydrogenase family.</text>
</comment>
<feature type="domain" description="Acyl-CoA dehydrogenase/oxidase C-terminal" evidence="7">
    <location>
        <begin position="267"/>
        <end position="415"/>
    </location>
</feature>
<proteinExistence type="inferred from homology"/>
<feature type="domain" description="Acyl-CoA oxidase/dehydrogenase middle" evidence="8">
    <location>
        <begin position="152"/>
        <end position="256"/>
    </location>
</feature>
<dbReference type="PANTHER" id="PTHR42803">
    <property type="entry name" value="ACYL-COA DEHYDROGENASE"/>
    <property type="match status" value="1"/>
</dbReference>
<sequence length="532" mass="55693">MPVTVPPEETAWLLHHVVGFDALDPGDTAAILVEATRFAEGVLAPLERDGDRIGAKLVDGRVITPPGFKEAFQAYAEGGWIGTAAPEESGGQGLPDVLALAAFEPVSSANMGFGLCPMLTQDAIQLLATHGSADQKERLLAPLVAGSWTGTMCLTEPQAGSDLGAVRSKAEPDGNGLYRITGQKIFITYGEHDWTANILHMVLARLPDAPAGSAGISLFAVPKFLPDGSRNPVRCVSIEHKLGIHASPTCVLAFEDALGEIVGPPHRGLPSMFSMMNAARLGVAMQGVAVAERAFRRAAEFATTREQSGGPIVIHPDVRRTLWTMRALALGGRLLTLYAAEQQHRDPVRAALLIPVAKSWASDAGVEAASLGVQVHGGMGYIEETGAAQHLRDSRITPIYEGTNGIQALTLLRRGLLRDQGAALGALLDEIVAAEGVTPALREAAEATRSAAAWLRQAEPRAAEAGATPFLNLVGTLAAGWLCARTLARPDAPVAARTAASVFLDQVLPRTMAFGAATVTPSAGLTGTELVA</sequence>
<dbReference type="EMBL" id="VWPK01000080">
    <property type="protein sequence ID" value="KAA5608495.1"/>
    <property type="molecule type" value="Genomic_DNA"/>
</dbReference>
<keyword evidence="4 6" id="KW-0274">FAD</keyword>
<dbReference type="SUPFAM" id="SSF56645">
    <property type="entry name" value="Acyl-CoA dehydrogenase NM domain-like"/>
    <property type="match status" value="1"/>
</dbReference>
<keyword evidence="12" id="KW-1185">Reference proteome</keyword>
<dbReference type="PANTHER" id="PTHR42803:SF1">
    <property type="entry name" value="BROAD-SPECIFICITY LINEAR ACYL-COA DEHYDROGENASE FADE5"/>
    <property type="match status" value="1"/>
</dbReference>
<evidence type="ECO:0000256" key="3">
    <source>
        <dbReference type="ARBA" id="ARBA00022630"/>
    </source>
</evidence>
<dbReference type="GO" id="GO:0003995">
    <property type="term" value="F:acyl-CoA dehydrogenase activity"/>
    <property type="evidence" value="ECO:0007669"/>
    <property type="project" value="InterPro"/>
</dbReference>
<comment type="cofactor">
    <cofactor evidence="1 6">
        <name>FAD</name>
        <dbReference type="ChEBI" id="CHEBI:57692"/>
    </cofactor>
</comment>
<evidence type="ECO:0000256" key="6">
    <source>
        <dbReference type="RuleBase" id="RU362125"/>
    </source>
</evidence>
<dbReference type="InterPro" id="IPR009100">
    <property type="entry name" value="AcylCoA_DH/oxidase_NM_dom_sf"/>
</dbReference>
<dbReference type="Gene3D" id="1.10.540.10">
    <property type="entry name" value="Acyl-CoA dehydrogenase/oxidase, N-terminal domain"/>
    <property type="match status" value="1"/>
</dbReference>
<dbReference type="AlphaFoldDB" id="A0A5M6ILJ9"/>
<dbReference type="Pfam" id="PF12806">
    <property type="entry name" value="Acyl-CoA_dh_C"/>
    <property type="match status" value="1"/>
</dbReference>
<feature type="domain" description="Acetyl-CoA dehydrogenase-like C-terminal" evidence="10">
    <location>
        <begin position="436"/>
        <end position="516"/>
    </location>
</feature>
<evidence type="ECO:0000259" key="7">
    <source>
        <dbReference type="Pfam" id="PF00441"/>
    </source>
</evidence>